<name>A0ABV6KYC9_9BACI</name>
<evidence type="ECO:0000313" key="3">
    <source>
        <dbReference type="Proteomes" id="UP001589738"/>
    </source>
</evidence>
<accession>A0ABV6KYC9</accession>
<protein>
    <submittedName>
        <fullName evidence="2">Uncharacterized protein</fullName>
    </submittedName>
</protein>
<feature type="chain" id="PRO_5047380710" evidence="1">
    <location>
        <begin position="22"/>
        <end position="70"/>
    </location>
</feature>
<dbReference type="RefSeq" id="WP_340905259.1">
    <property type="nucleotide sequence ID" value="NZ_JBHLUU010000128.1"/>
</dbReference>
<comment type="caution">
    <text evidence="2">The sequence shown here is derived from an EMBL/GenBank/DDBJ whole genome shotgun (WGS) entry which is preliminary data.</text>
</comment>
<evidence type="ECO:0000256" key="1">
    <source>
        <dbReference type="SAM" id="SignalP"/>
    </source>
</evidence>
<dbReference type="Proteomes" id="UP001589738">
    <property type="component" value="Unassembled WGS sequence"/>
</dbReference>
<reference evidence="2 3" key="1">
    <citation type="submission" date="2024-09" db="EMBL/GenBank/DDBJ databases">
        <authorList>
            <person name="Sun Q."/>
            <person name="Mori K."/>
        </authorList>
    </citation>
    <scope>NUCLEOTIDE SEQUENCE [LARGE SCALE GENOMIC DNA]</scope>
    <source>
        <strain evidence="2 3">CGMCC 1.9126</strain>
    </source>
</reference>
<dbReference type="EMBL" id="JBHLUU010000128">
    <property type="protein sequence ID" value="MFC0478343.1"/>
    <property type="molecule type" value="Genomic_DNA"/>
</dbReference>
<organism evidence="2 3">
    <name type="scientific">Robertmurraya beringensis</name>
    <dbReference type="NCBI Taxonomy" id="641660"/>
    <lineage>
        <taxon>Bacteria</taxon>
        <taxon>Bacillati</taxon>
        <taxon>Bacillota</taxon>
        <taxon>Bacilli</taxon>
        <taxon>Bacillales</taxon>
        <taxon>Bacillaceae</taxon>
        <taxon>Robertmurraya</taxon>
    </lineage>
</organism>
<proteinExistence type="predicted"/>
<keyword evidence="3" id="KW-1185">Reference proteome</keyword>
<gene>
    <name evidence="2" type="ORF">ACFFHF_24445</name>
</gene>
<keyword evidence="1" id="KW-0732">Signal</keyword>
<sequence>MKKKILASLSIFLLLVSLAWALDKKDKREFYSPDEEGEVVQIYTTDPGLDIQKKKYRMFKAREYVRIERP</sequence>
<feature type="signal peptide" evidence="1">
    <location>
        <begin position="1"/>
        <end position="21"/>
    </location>
</feature>
<evidence type="ECO:0000313" key="2">
    <source>
        <dbReference type="EMBL" id="MFC0478343.1"/>
    </source>
</evidence>